<gene>
    <name evidence="2" type="ORF">SAMN05216214_105131</name>
</gene>
<evidence type="ECO:0000256" key="1">
    <source>
        <dbReference type="SAM" id="Phobius"/>
    </source>
</evidence>
<feature type="transmembrane region" description="Helical" evidence="1">
    <location>
        <begin position="362"/>
        <end position="380"/>
    </location>
</feature>
<proteinExistence type="predicted"/>
<evidence type="ECO:0000313" key="2">
    <source>
        <dbReference type="EMBL" id="SEK81074.1"/>
    </source>
</evidence>
<keyword evidence="1" id="KW-0812">Transmembrane</keyword>
<dbReference type="STRING" id="1429083.GCA_001885685_01294"/>
<dbReference type="Proteomes" id="UP000185766">
    <property type="component" value="Unassembled WGS sequence"/>
</dbReference>
<feature type="transmembrane region" description="Helical" evidence="1">
    <location>
        <begin position="20"/>
        <end position="42"/>
    </location>
</feature>
<name>A0A1H7K3C7_9GAMM</name>
<feature type="transmembrane region" description="Helical" evidence="1">
    <location>
        <begin position="335"/>
        <end position="356"/>
    </location>
</feature>
<dbReference type="InterPro" id="IPR010266">
    <property type="entry name" value="NnrS"/>
</dbReference>
<feature type="transmembrane region" description="Helical" evidence="1">
    <location>
        <begin position="304"/>
        <end position="323"/>
    </location>
</feature>
<keyword evidence="3" id="KW-1185">Reference proteome</keyword>
<keyword evidence="1" id="KW-1133">Transmembrane helix</keyword>
<feature type="transmembrane region" description="Helical" evidence="1">
    <location>
        <begin position="269"/>
        <end position="292"/>
    </location>
</feature>
<sequence length="394" mass="42374">MHIQEKRHAMAIPPLLRLGFRPFFLGGALLALCSIALWLLALSGGFNQAPLGGWLAWHRHELLFGFAGAIVAGFLLTAVQNWTGQPGLSGQPLAALALLWLLARLSWFADAGWLLLASNVLFFIAVAVVMARSLYRVKQTRNYPIVGVLVLLALVDALSLSAVLSQDDAQQRQGVLAGLWLVAALMTLIGGRVIPFFTQRGLGRVQQVPAQPKLDWALLGGTILIALLHASGTALSPSAGLGVLFVLLGAGHAYRFYRWADRGVFKVALLWSLHASYLWLIVACAGFALWHFGVIDSFSQATHALAIGAMAGMILAMLARVSLGHTGRPLQPPAAMTLAFILLNLAAASRVLLTLIAYQDGLWLAGLCWLSAFGLFLWHYGPMLCQTRADGHPG</sequence>
<evidence type="ECO:0000313" key="3">
    <source>
        <dbReference type="Proteomes" id="UP000185766"/>
    </source>
</evidence>
<accession>A0A1H7K3C7</accession>
<feature type="transmembrane region" description="Helical" evidence="1">
    <location>
        <begin position="113"/>
        <end position="131"/>
    </location>
</feature>
<feature type="transmembrane region" description="Helical" evidence="1">
    <location>
        <begin position="143"/>
        <end position="163"/>
    </location>
</feature>
<keyword evidence="1" id="KW-0472">Membrane</keyword>
<feature type="transmembrane region" description="Helical" evidence="1">
    <location>
        <begin position="175"/>
        <end position="194"/>
    </location>
</feature>
<dbReference type="RefSeq" id="WP_074866429.1">
    <property type="nucleotide sequence ID" value="NZ_FOAS01000005.1"/>
</dbReference>
<protein>
    <submittedName>
        <fullName evidence="2">Uncharacterized protein involved in response to NO</fullName>
    </submittedName>
</protein>
<reference evidence="2 3" key="1">
    <citation type="submission" date="2016-10" db="EMBL/GenBank/DDBJ databases">
        <authorList>
            <person name="de Groot N.N."/>
        </authorList>
    </citation>
    <scope>NUCLEOTIDE SEQUENCE [LARGE SCALE GENOMIC DNA]</scope>
    <source>
        <strain evidence="2 3">JCM 19513</strain>
    </source>
</reference>
<organism evidence="2 3">
    <name type="scientific">Atopomonas hussainii</name>
    <dbReference type="NCBI Taxonomy" id="1429083"/>
    <lineage>
        <taxon>Bacteria</taxon>
        <taxon>Pseudomonadati</taxon>
        <taxon>Pseudomonadota</taxon>
        <taxon>Gammaproteobacteria</taxon>
        <taxon>Pseudomonadales</taxon>
        <taxon>Pseudomonadaceae</taxon>
        <taxon>Atopomonas</taxon>
    </lineage>
</organism>
<feature type="transmembrane region" description="Helical" evidence="1">
    <location>
        <begin position="214"/>
        <end position="232"/>
    </location>
</feature>
<feature type="transmembrane region" description="Helical" evidence="1">
    <location>
        <begin position="62"/>
        <end position="79"/>
    </location>
</feature>
<dbReference type="EMBL" id="FOAS01000005">
    <property type="protein sequence ID" value="SEK81074.1"/>
    <property type="molecule type" value="Genomic_DNA"/>
</dbReference>
<dbReference type="Pfam" id="PF05940">
    <property type="entry name" value="NnrS"/>
    <property type="match status" value="1"/>
</dbReference>
<feature type="transmembrane region" description="Helical" evidence="1">
    <location>
        <begin position="238"/>
        <end position="257"/>
    </location>
</feature>
<dbReference type="AlphaFoldDB" id="A0A1H7K3C7"/>
<feature type="transmembrane region" description="Helical" evidence="1">
    <location>
        <begin position="91"/>
        <end position="107"/>
    </location>
</feature>